<dbReference type="OrthoDB" id="1304715at2759"/>
<protein>
    <submittedName>
        <fullName evidence="2">Uncharacterized protein</fullName>
    </submittedName>
</protein>
<sequence>MCDSFKARCAAEGTSSEGSNGEEVCAAPDKEKEVALWVEVAGGVKKGRVYGLAGQARWVGSTSSGNDEEMNDDSEEGSSAYETGEDDGMDSEGRHIA</sequence>
<name>A0A9Q0IZE3_9ROSI</name>
<accession>A0A9Q0IZE3</accession>
<dbReference type="EMBL" id="JAKUCV010007628">
    <property type="protein sequence ID" value="KAJ4822629.1"/>
    <property type="molecule type" value="Genomic_DNA"/>
</dbReference>
<dbReference type="AlphaFoldDB" id="A0A9Q0IZE3"/>
<keyword evidence="3" id="KW-1185">Reference proteome</keyword>
<evidence type="ECO:0000313" key="2">
    <source>
        <dbReference type="EMBL" id="KAJ4822629.1"/>
    </source>
</evidence>
<gene>
    <name evidence="2" type="ORF">Tsubulata_026642</name>
</gene>
<proteinExistence type="predicted"/>
<dbReference type="Proteomes" id="UP001141552">
    <property type="component" value="Unassembled WGS sequence"/>
</dbReference>
<feature type="region of interest" description="Disordered" evidence="1">
    <location>
        <begin position="1"/>
        <end position="24"/>
    </location>
</feature>
<feature type="compositionally biased region" description="Acidic residues" evidence="1">
    <location>
        <begin position="66"/>
        <end position="76"/>
    </location>
</feature>
<feature type="compositionally biased region" description="Low complexity" evidence="1">
    <location>
        <begin position="12"/>
        <end position="23"/>
    </location>
</feature>
<evidence type="ECO:0000256" key="1">
    <source>
        <dbReference type="SAM" id="MobiDB-lite"/>
    </source>
</evidence>
<organism evidence="2 3">
    <name type="scientific">Turnera subulata</name>
    <dbReference type="NCBI Taxonomy" id="218843"/>
    <lineage>
        <taxon>Eukaryota</taxon>
        <taxon>Viridiplantae</taxon>
        <taxon>Streptophyta</taxon>
        <taxon>Embryophyta</taxon>
        <taxon>Tracheophyta</taxon>
        <taxon>Spermatophyta</taxon>
        <taxon>Magnoliopsida</taxon>
        <taxon>eudicotyledons</taxon>
        <taxon>Gunneridae</taxon>
        <taxon>Pentapetalae</taxon>
        <taxon>rosids</taxon>
        <taxon>fabids</taxon>
        <taxon>Malpighiales</taxon>
        <taxon>Passifloraceae</taxon>
        <taxon>Turnera</taxon>
    </lineage>
</organism>
<evidence type="ECO:0000313" key="3">
    <source>
        <dbReference type="Proteomes" id="UP001141552"/>
    </source>
</evidence>
<comment type="caution">
    <text evidence="2">The sequence shown here is derived from an EMBL/GenBank/DDBJ whole genome shotgun (WGS) entry which is preliminary data.</text>
</comment>
<reference evidence="2" key="2">
    <citation type="journal article" date="2023" name="Plants (Basel)">
        <title>Annotation of the Turnera subulata (Passifloraceae) Draft Genome Reveals the S-Locus Evolved after the Divergence of Turneroideae from Passifloroideae in a Stepwise Manner.</title>
        <authorList>
            <person name="Henning P.M."/>
            <person name="Roalson E.H."/>
            <person name="Mir W."/>
            <person name="McCubbin A.G."/>
            <person name="Shore J.S."/>
        </authorList>
    </citation>
    <scope>NUCLEOTIDE SEQUENCE</scope>
    <source>
        <strain evidence="2">F60SS</strain>
    </source>
</reference>
<reference evidence="2" key="1">
    <citation type="submission" date="2022-02" db="EMBL/GenBank/DDBJ databases">
        <authorList>
            <person name="Henning P.M."/>
            <person name="McCubbin A.G."/>
            <person name="Shore J.S."/>
        </authorList>
    </citation>
    <scope>NUCLEOTIDE SEQUENCE</scope>
    <source>
        <strain evidence="2">F60SS</strain>
        <tissue evidence="2">Leaves</tissue>
    </source>
</reference>
<feature type="region of interest" description="Disordered" evidence="1">
    <location>
        <begin position="57"/>
        <end position="97"/>
    </location>
</feature>